<dbReference type="GO" id="GO:0003848">
    <property type="term" value="F:2-amino-4-hydroxy-6-hydroxymethyldihydropteridine diphosphokinase activity"/>
    <property type="evidence" value="ECO:0007669"/>
    <property type="project" value="UniProtKB-EC"/>
</dbReference>
<evidence type="ECO:0000256" key="8">
    <source>
        <dbReference type="ARBA" id="ARBA00022909"/>
    </source>
</evidence>
<dbReference type="AlphaFoldDB" id="W6SFJ2"/>
<dbReference type="NCBIfam" id="TIGR00526">
    <property type="entry name" value="folB_dom"/>
    <property type="match status" value="1"/>
</dbReference>
<dbReference type="UniPathway" id="UPA00077">
    <property type="reaction ID" value="UER00154"/>
</dbReference>
<organism evidence="11 12">
    <name type="scientific">Clostridium bornimense</name>
    <dbReference type="NCBI Taxonomy" id="1216932"/>
    <lineage>
        <taxon>Bacteria</taxon>
        <taxon>Bacillati</taxon>
        <taxon>Bacillota</taxon>
        <taxon>Clostridia</taxon>
        <taxon>Eubacteriales</taxon>
        <taxon>Clostridiaceae</taxon>
        <taxon>Clostridium</taxon>
    </lineage>
</organism>
<dbReference type="EC" id="4.1.2.25" evidence="9"/>
<dbReference type="InterPro" id="IPR006156">
    <property type="entry name" value="Dihydroneopterin_aldolase"/>
</dbReference>
<dbReference type="InterPro" id="IPR000550">
    <property type="entry name" value="Hppk"/>
</dbReference>
<evidence type="ECO:0000259" key="10">
    <source>
        <dbReference type="PROSITE" id="PS00794"/>
    </source>
</evidence>
<dbReference type="GO" id="GO:0005524">
    <property type="term" value="F:ATP binding"/>
    <property type="evidence" value="ECO:0007669"/>
    <property type="project" value="UniProtKB-KW"/>
</dbReference>
<dbReference type="SUPFAM" id="SSF55620">
    <property type="entry name" value="Tetrahydrobiopterin biosynthesis enzymes-like"/>
    <property type="match status" value="1"/>
</dbReference>
<comment type="catalytic activity">
    <reaction evidence="9">
        <text>7,8-dihydroneopterin = 6-hydroxymethyl-7,8-dihydropterin + glycolaldehyde</text>
        <dbReference type="Rhea" id="RHEA:10540"/>
        <dbReference type="ChEBI" id="CHEBI:17001"/>
        <dbReference type="ChEBI" id="CHEBI:17071"/>
        <dbReference type="ChEBI" id="CHEBI:44841"/>
        <dbReference type="EC" id="4.1.2.25"/>
    </reaction>
</comment>
<dbReference type="NCBIfam" id="TIGR00525">
    <property type="entry name" value="folB"/>
    <property type="match status" value="1"/>
</dbReference>
<dbReference type="RefSeq" id="WP_044037523.1">
    <property type="nucleotide sequence ID" value="NZ_HG917868.1"/>
</dbReference>
<comment type="pathway">
    <text evidence="9">Cofactor biosynthesis; tetrahydrofolate biosynthesis; 2-amino-4-hydroxy-6-hydroxymethyl-7,8-dihydropteridine diphosphate from 7,8-dihydroneopterin triphosphate: step 3/4.</text>
</comment>
<evidence type="ECO:0000256" key="3">
    <source>
        <dbReference type="ARBA" id="ARBA00009640"/>
    </source>
</evidence>
<evidence type="ECO:0000256" key="4">
    <source>
        <dbReference type="ARBA" id="ARBA00022679"/>
    </source>
</evidence>
<dbReference type="EMBL" id="HG917868">
    <property type="protein sequence ID" value="CDM68455.1"/>
    <property type="molecule type" value="Genomic_DNA"/>
</dbReference>
<dbReference type="eggNOG" id="COG0801">
    <property type="taxonomic scope" value="Bacteria"/>
</dbReference>
<comment type="function">
    <text evidence="9">Catalyzes the conversion of 7,8-dihydroneopterin to 6-hydroxymethyl-7,8-dihydropterin.</text>
</comment>
<keyword evidence="4 11" id="KW-0808">Transferase</keyword>
<comment type="similarity">
    <text evidence="9">Belongs to the DHNA family.</text>
</comment>
<keyword evidence="12" id="KW-1185">Reference proteome</keyword>
<dbReference type="PATRIC" id="fig|1216932.3.peg.1289"/>
<evidence type="ECO:0000256" key="9">
    <source>
        <dbReference type="RuleBase" id="RU362079"/>
    </source>
</evidence>
<accession>W6SFJ2</accession>
<keyword evidence="9" id="KW-0456">Lyase</keyword>
<sequence>MDKIYIKGLEVFANHGVFKEEKNLGQKFVIDVELELDLSDAGRYDELKKTIHYGLLSEAIIEEFTKQSYDLLEKATYELCKFVLINYDVVSVKITVRKPWAPIKRNFDYVAVEMEKRWHKVFLAVGSNVGDKEKNIRNAIEILDKNEEVKIKKVSTLIETDPVGYLDQDKFLNGAIEIETIFSPKELMSELLRIEKELKRKRIIKDGPRTIDLDILLYDNLINDDEFVTLPHPRMEERTFVMEPLNEIAPNAIHPILNKRISMIYKEL</sequence>
<evidence type="ECO:0000256" key="6">
    <source>
        <dbReference type="ARBA" id="ARBA00022777"/>
    </source>
</evidence>
<dbReference type="Pfam" id="PF01288">
    <property type="entry name" value="HPPK"/>
    <property type="match status" value="1"/>
</dbReference>
<evidence type="ECO:0000313" key="11">
    <source>
        <dbReference type="EMBL" id="CDM68455.1"/>
    </source>
</evidence>
<evidence type="ECO:0000256" key="1">
    <source>
        <dbReference type="ARBA" id="ARBA00000198"/>
    </source>
</evidence>
<evidence type="ECO:0000256" key="2">
    <source>
        <dbReference type="ARBA" id="ARBA00005051"/>
    </source>
</evidence>
<dbReference type="PANTHER" id="PTHR43071">
    <property type="entry name" value="2-AMINO-4-HYDROXY-6-HYDROXYMETHYLDIHYDROPTERIDINE PYROPHOSPHOKINASE"/>
    <property type="match status" value="1"/>
</dbReference>
<dbReference type="STRING" id="1216932.CM240_1292"/>
<dbReference type="InterPro" id="IPR043133">
    <property type="entry name" value="GTP-CH-I_C/QueF"/>
</dbReference>
<dbReference type="eggNOG" id="COG1539">
    <property type="taxonomic scope" value="Bacteria"/>
</dbReference>
<keyword evidence="8 9" id="KW-0289">Folate biosynthesis</keyword>
<dbReference type="SMART" id="SM00905">
    <property type="entry name" value="FolB"/>
    <property type="match status" value="1"/>
</dbReference>
<feature type="domain" description="7,8-dihydro-6-hydroxymethylpterin-pyrophosphokinase" evidence="10">
    <location>
        <begin position="205"/>
        <end position="216"/>
    </location>
</feature>
<dbReference type="InterPro" id="IPR006157">
    <property type="entry name" value="FolB_dom"/>
</dbReference>
<dbReference type="GO" id="GO:0004150">
    <property type="term" value="F:dihydroneopterin aldolase activity"/>
    <property type="evidence" value="ECO:0007669"/>
    <property type="project" value="UniProtKB-UniRule"/>
</dbReference>
<dbReference type="PANTHER" id="PTHR43071:SF1">
    <property type="entry name" value="2-AMINO-4-HYDROXY-6-HYDROXYMETHYLDIHYDROPTERIDINE PYROPHOSPHOKINASE"/>
    <property type="match status" value="1"/>
</dbReference>
<comment type="similarity">
    <text evidence="3">In the N-terminal section; belongs to the DHNA family.</text>
</comment>
<reference evidence="11 12" key="1">
    <citation type="submission" date="2013-11" db="EMBL/GenBank/DDBJ databases">
        <title>Complete genome sequence of Clostridum sp. M2/40.</title>
        <authorList>
            <person name="Wibberg D."/>
            <person name="Puehler A."/>
            <person name="Schlueter A."/>
        </authorList>
    </citation>
    <scope>NUCLEOTIDE SEQUENCE [LARGE SCALE GENOMIC DNA]</scope>
    <source>
        <strain evidence="12">M2/40</strain>
    </source>
</reference>
<dbReference type="GO" id="GO:0016301">
    <property type="term" value="F:kinase activity"/>
    <property type="evidence" value="ECO:0007669"/>
    <property type="project" value="UniProtKB-KW"/>
</dbReference>
<protein>
    <recommendedName>
        <fullName evidence="9">Bifunctional folate synthesis protein</fullName>
    </recommendedName>
    <domain>
        <recommendedName>
            <fullName evidence="9">Dihydroneopterin aldolase</fullName>
            <shortName evidence="9">DHNA</shortName>
            <ecNumber evidence="9">4.1.2.25</ecNumber>
        </recommendedName>
        <alternativeName>
            <fullName evidence="9">7,8-dihydroneopterin aldolase</fullName>
        </alternativeName>
    </domain>
    <domain>
        <recommendedName>
            <fullName evidence="9">2-amino-4-hydroxy-6-hydroxymethyldihydropteridine pyrophosphokinase</fullName>
            <ecNumber evidence="9">2.7.6.3</ecNumber>
        </recommendedName>
        <alternativeName>
            <fullName evidence="9">6-hydroxymethyl-7,8-dihydropterin pyrophosphokinase</fullName>
            <shortName evidence="9">PPPK</shortName>
        </alternativeName>
        <alternativeName>
            <fullName evidence="9">7,8-dihydro-6-hydroxymethylpterin pyrophosphokinase</fullName>
            <shortName evidence="9">HPPK</shortName>
        </alternativeName>
    </domain>
</protein>
<dbReference type="CDD" id="cd00483">
    <property type="entry name" value="HPPK"/>
    <property type="match status" value="1"/>
</dbReference>
<keyword evidence="6" id="KW-0418">Kinase</keyword>
<dbReference type="EC" id="2.7.6.3" evidence="9"/>
<dbReference type="InterPro" id="IPR035907">
    <property type="entry name" value="Hppk_sf"/>
</dbReference>
<evidence type="ECO:0000256" key="7">
    <source>
        <dbReference type="ARBA" id="ARBA00022840"/>
    </source>
</evidence>
<evidence type="ECO:0000313" key="12">
    <source>
        <dbReference type="Proteomes" id="UP000019426"/>
    </source>
</evidence>
<dbReference type="PROSITE" id="PS00794">
    <property type="entry name" value="HPPK"/>
    <property type="match status" value="1"/>
</dbReference>
<dbReference type="CDD" id="cd00534">
    <property type="entry name" value="DHNA_DHNTPE"/>
    <property type="match status" value="1"/>
</dbReference>
<comment type="catalytic activity">
    <reaction evidence="1">
        <text>6-hydroxymethyl-7,8-dihydropterin + ATP = (7,8-dihydropterin-6-yl)methyl diphosphate + AMP + H(+)</text>
        <dbReference type="Rhea" id="RHEA:11412"/>
        <dbReference type="ChEBI" id="CHEBI:15378"/>
        <dbReference type="ChEBI" id="CHEBI:30616"/>
        <dbReference type="ChEBI" id="CHEBI:44841"/>
        <dbReference type="ChEBI" id="CHEBI:72950"/>
        <dbReference type="ChEBI" id="CHEBI:456215"/>
        <dbReference type="EC" id="2.7.6.3"/>
    </reaction>
</comment>
<dbReference type="NCBIfam" id="TIGR01498">
    <property type="entry name" value="folK"/>
    <property type="match status" value="1"/>
</dbReference>
<dbReference type="HOGENOM" id="CLU_023499_0_0_9"/>
<dbReference type="GO" id="GO:0046654">
    <property type="term" value="P:tetrahydrofolate biosynthetic process"/>
    <property type="evidence" value="ECO:0007669"/>
    <property type="project" value="UniProtKB-UniRule"/>
</dbReference>
<keyword evidence="7" id="KW-0067">ATP-binding</keyword>
<dbReference type="Proteomes" id="UP000019426">
    <property type="component" value="Chromosome M2/40_rep1"/>
</dbReference>
<proteinExistence type="inferred from homology"/>
<gene>
    <name evidence="11" type="ORF">CM240_1292</name>
</gene>
<evidence type="ECO:0000256" key="5">
    <source>
        <dbReference type="ARBA" id="ARBA00022741"/>
    </source>
</evidence>
<dbReference type="GO" id="GO:0046656">
    <property type="term" value="P:folic acid biosynthetic process"/>
    <property type="evidence" value="ECO:0007669"/>
    <property type="project" value="UniProtKB-UniRule"/>
</dbReference>
<dbReference type="Pfam" id="PF02152">
    <property type="entry name" value="FolB"/>
    <property type="match status" value="1"/>
</dbReference>
<dbReference type="Gene3D" id="3.30.1130.10">
    <property type="match status" value="1"/>
</dbReference>
<dbReference type="Gene3D" id="3.30.70.560">
    <property type="entry name" value="7,8-Dihydro-6-hydroxymethylpterin-pyrophosphokinase HPPK"/>
    <property type="match status" value="1"/>
</dbReference>
<dbReference type="OrthoDB" id="9808041at2"/>
<name>W6SFJ2_9CLOT</name>
<dbReference type="SUPFAM" id="SSF55083">
    <property type="entry name" value="6-hydroxymethyl-7,8-dihydropterin pyrophosphokinase, HPPK"/>
    <property type="match status" value="1"/>
</dbReference>
<comment type="pathway">
    <text evidence="2">Cofactor biosynthesis; tetrahydrofolate biosynthesis; 2-amino-4-hydroxy-6-hydroxymethyl-7,8-dihydropteridine diphosphate from 7,8-dihydroneopterin triphosphate: step 4/4.</text>
</comment>
<keyword evidence="5" id="KW-0547">Nucleotide-binding</keyword>
<dbReference type="KEGG" id="clt:CM240_1292"/>